<proteinExistence type="predicted"/>
<dbReference type="AlphaFoldDB" id="S4P1J8"/>
<evidence type="ECO:0000313" key="1">
    <source>
        <dbReference type="EMBL" id="JAA80105.1"/>
    </source>
</evidence>
<protein>
    <submittedName>
        <fullName evidence="1">Uncharacterized protein</fullName>
    </submittedName>
</protein>
<dbReference type="EMBL" id="GAIX01012455">
    <property type="protein sequence ID" value="JAA80105.1"/>
    <property type="molecule type" value="Transcribed_RNA"/>
</dbReference>
<accession>S4P1J8</accession>
<sequence length="82" mass="9394">MVFITRSGDFLDFISFPFPVHARHWRYVTFASLDPIIGLPTNVCYEGIRQSNQSKISVHNFKSTAAQCEINHLRCTFPYAIA</sequence>
<reference evidence="1" key="2">
    <citation type="submission" date="2013-05" db="EMBL/GenBank/DDBJ databases">
        <authorList>
            <person name="Carter J.-M."/>
            <person name="Baker S.C."/>
            <person name="Pink R."/>
            <person name="Carter D.R.F."/>
            <person name="Collins A."/>
            <person name="Tomlin J."/>
            <person name="Gibbs M."/>
            <person name="Breuker C.J."/>
        </authorList>
    </citation>
    <scope>NUCLEOTIDE SEQUENCE</scope>
    <source>
        <tissue evidence="1">Ovary</tissue>
    </source>
</reference>
<organism evidence="1">
    <name type="scientific">Pararge aegeria</name>
    <name type="common">speckled wood butterfly</name>
    <dbReference type="NCBI Taxonomy" id="116150"/>
    <lineage>
        <taxon>Eukaryota</taxon>
        <taxon>Metazoa</taxon>
        <taxon>Ecdysozoa</taxon>
        <taxon>Arthropoda</taxon>
        <taxon>Hexapoda</taxon>
        <taxon>Insecta</taxon>
        <taxon>Pterygota</taxon>
        <taxon>Neoptera</taxon>
        <taxon>Endopterygota</taxon>
        <taxon>Lepidoptera</taxon>
        <taxon>Glossata</taxon>
        <taxon>Ditrysia</taxon>
        <taxon>Papilionoidea</taxon>
        <taxon>Nymphalidae</taxon>
        <taxon>Satyrinae</taxon>
        <taxon>Satyrini</taxon>
        <taxon>Parargina</taxon>
        <taxon>Pararge</taxon>
    </lineage>
</organism>
<reference evidence="1" key="1">
    <citation type="journal article" date="2013" name="BMC Genomics">
        <title>Unscrambling butterfly oogenesis.</title>
        <authorList>
            <person name="Carter J.M."/>
            <person name="Baker S.C."/>
            <person name="Pink R."/>
            <person name="Carter D.R."/>
            <person name="Collins A."/>
            <person name="Tomlin J."/>
            <person name="Gibbs M."/>
            <person name="Breuker C.J."/>
        </authorList>
    </citation>
    <scope>NUCLEOTIDE SEQUENCE</scope>
    <source>
        <tissue evidence="1">Ovary</tissue>
    </source>
</reference>
<name>S4P1J8_9NEOP</name>